<sequence>MKLLQVALMCGLIGGILGLECWNCLNAAGLGSAACHDPFNTSTTDPAITKTTCTTGYDTCAKIFYGSGNTRAMLRQCYLGAGCPSQNGCASGSYEGETATFCCCNGNLCNGAGSVSVNLLTTAAVCLAALFALY</sequence>
<reference evidence="4" key="1">
    <citation type="submission" date="2022-11" db="UniProtKB">
        <authorList>
            <consortium name="EnsemblMetazoa"/>
        </authorList>
    </citation>
    <scope>IDENTIFICATION</scope>
</reference>
<feature type="chain" id="PRO_5037228413" evidence="3">
    <location>
        <begin position="19"/>
        <end position="134"/>
    </location>
</feature>
<name>A0A914B2E7_PATMI</name>
<dbReference type="EnsemblMetazoa" id="XM_038214582.1">
    <property type="protein sequence ID" value="XP_038070510.1"/>
    <property type="gene ID" value="LOC119739599"/>
</dbReference>
<organism evidence="4 5">
    <name type="scientific">Patiria miniata</name>
    <name type="common">Bat star</name>
    <name type="synonym">Asterina miniata</name>
    <dbReference type="NCBI Taxonomy" id="46514"/>
    <lineage>
        <taxon>Eukaryota</taxon>
        <taxon>Metazoa</taxon>
        <taxon>Echinodermata</taxon>
        <taxon>Eleutherozoa</taxon>
        <taxon>Asterozoa</taxon>
        <taxon>Asteroidea</taxon>
        <taxon>Valvatacea</taxon>
        <taxon>Valvatida</taxon>
        <taxon>Asterinidae</taxon>
        <taxon>Patiria</taxon>
    </lineage>
</organism>
<evidence type="ECO:0000256" key="3">
    <source>
        <dbReference type="SAM" id="SignalP"/>
    </source>
</evidence>
<proteinExistence type="predicted"/>
<feature type="signal peptide" evidence="3">
    <location>
        <begin position="1"/>
        <end position="18"/>
    </location>
</feature>
<dbReference type="InterPro" id="IPR045860">
    <property type="entry name" value="Snake_toxin-like_sf"/>
</dbReference>
<evidence type="ECO:0000256" key="1">
    <source>
        <dbReference type="ARBA" id="ARBA00022729"/>
    </source>
</evidence>
<dbReference type="Pfam" id="PF17064">
    <property type="entry name" value="QVR"/>
    <property type="match status" value="1"/>
</dbReference>
<keyword evidence="5" id="KW-1185">Reference proteome</keyword>
<evidence type="ECO:0000313" key="5">
    <source>
        <dbReference type="Proteomes" id="UP000887568"/>
    </source>
</evidence>
<dbReference type="SUPFAM" id="SSF57302">
    <property type="entry name" value="Snake toxin-like"/>
    <property type="match status" value="1"/>
</dbReference>
<dbReference type="PANTHER" id="PTHR33562">
    <property type="entry name" value="ATILLA, ISOFORM B-RELATED-RELATED"/>
    <property type="match status" value="1"/>
</dbReference>
<accession>A0A914B2E7</accession>
<keyword evidence="2" id="KW-0325">Glycoprotein</keyword>
<dbReference type="InterPro" id="IPR050975">
    <property type="entry name" value="Sleep_regulator"/>
</dbReference>
<dbReference type="InterPro" id="IPR031424">
    <property type="entry name" value="QVR-like"/>
</dbReference>
<dbReference type="AlphaFoldDB" id="A0A914B2E7"/>
<dbReference type="Proteomes" id="UP000887568">
    <property type="component" value="Unplaced"/>
</dbReference>
<dbReference type="GeneID" id="119739599"/>
<evidence type="ECO:0000313" key="4">
    <source>
        <dbReference type="EnsemblMetazoa" id="XP_038070510.1"/>
    </source>
</evidence>
<keyword evidence="1 3" id="KW-0732">Signal</keyword>
<evidence type="ECO:0000256" key="2">
    <source>
        <dbReference type="ARBA" id="ARBA00023180"/>
    </source>
</evidence>
<dbReference type="GO" id="GO:0032222">
    <property type="term" value="P:regulation of synaptic transmission, cholinergic"/>
    <property type="evidence" value="ECO:0007669"/>
    <property type="project" value="InterPro"/>
</dbReference>
<dbReference type="GO" id="GO:0030431">
    <property type="term" value="P:sleep"/>
    <property type="evidence" value="ECO:0007669"/>
    <property type="project" value="InterPro"/>
</dbReference>
<dbReference type="RefSeq" id="XP_038070510.1">
    <property type="nucleotide sequence ID" value="XM_038214582.1"/>
</dbReference>
<protein>
    <submittedName>
        <fullName evidence="4">Uncharacterized protein</fullName>
    </submittedName>
</protein>
<dbReference type="PROSITE" id="PS51257">
    <property type="entry name" value="PROKAR_LIPOPROTEIN"/>
    <property type="match status" value="1"/>
</dbReference>
<dbReference type="PANTHER" id="PTHR33562:SF20">
    <property type="entry name" value="PROTEIN QUIVER"/>
    <property type="match status" value="1"/>
</dbReference>